<dbReference type="CDD" id="cd02440">
    <property type="entry name" value="AdoMet_MTases"/>
    <property type="match status" value="1"/>
</dbReference>
<evidence type="ECO:0000313" key="4">
    <source>
        <dbReference type="Proteomes" id="UP000264006"/>
    </source>
</evidence>
<dbReference type="Pfam" id="PF08241">
    <property type="entry name" value="Methyltransf_11"/>
    <property type="match status" value="1"/>
</dbReference>
<dbReference type="GO" id="GO:0008757">
    <property type="term" value="F:S-adenosylmethionine-dependent methyltransferase activity"/>
    <property type="evidence" value="ECO:0007669"/>
    <property type="project" value="InterPro"/>
</dbReference>
<evidence type="ECO:0000313" key="3">
    <source>
        <dbReference type="EMBL" id="AXV09180.1"/>
    </source>
</evidence>
<dbReference type="Proteomes" id="UP000264006">
    <property type="component" value="Chromosome"/>
</dbReference>
<organism evidence="3 4">
    <name type="scientific">Euzebya pacifica</name>
    <dbReference type="NCBI Taxonomy" id="1608957"/>
    <lineage>
        <taxon>Bacteria</taxon>
        <taxon>Bacillati</taxon>
        <taxon>Actinomycetota</taxon>
        <taxon>Nitriliruptoria</taxon>
        <taxon>Euzebyales</taxon>
    </lineage>
</organism>
<feature type="domain" description="Methyltransferase type 11" evidence="2">
    <location>
        <begin position="43"/>
        <end position="121"/>
    </location>
</feature>
<keyword evidence="1" id="KW-0175">Coiled coil</keyword>
<dbReference type="AlphaFoldDB" id="A0A346Y3Y3"/>
<dbReference type="InterPro" id="IPR029063">
    <property type="entry name" value="SAM-dependent_MTases_sf"/>
</dbReference>
<accession>A0A346Y3Y3</accession>
<reference evidence="3 4" key="1">
    <citation type="submission" date="2018-09" db="EMBL/GenBank/DDBJ databases">
        <title>Complete genome sequence of Euzebya sp. DY32-46 isolated from seawater of Pacific Ocean.</title>
        <authorList>
            <person name="Xu L."/>
            <person name="Wu Y.-H."/>
            <person name="Xu X.-W."/>
        </authorList>
    </citation>
    <scope>NUCLEOTIDE SEQUENCE [LARGE SCALE GENOMIC DNA]</scope>
    <source>
        <strain evidence="3 4">DY32-46</strain>
    </source>
</reference>
<gene>
    <name evidence="3" type="ORF">DVS28_a4515</name>
</gene>
<feature type="coiled-coil region" evidence="1">
    <location>
        <begin position="321"/>
        <end position="362"/>
    </location>
</feature>
<proteinExistence type="predicted"/>
<dbReference type="Gene3D" id="3.40.50.150">
    <property type="entry name" value="Vaccinia Virus protein VP39"/>
    <property type="match status" value="1"/>
</dbReference>
<dbReference type="EMBL" id="CP031165">
    <property type="protein sequence ID" value="AXV09180.1"/>
    <property type="molecule type" value="Genomic_DNA"/>
</dbReference>
<keyword evidence="4" id="KW-1185">Reference proteome</keyword>
<evidence type="ECO:0000259" key="2">
    <source>
        <dbReference type="Pfam" id="PF08241"/>
    </source>
</evidence>
<dbReference type="RefSeq" id="WP_114593403.1">
    <property type="nucleotide sequence ID" value="NZ_CP031165.1"/>
</dbReference>
<dbReference type="OrthoDB" id="9805171at2"/>
<dbReference type="KEGG" id="euz:DVS28_a4515"/>
<dbReference type="SUPFAM" id="SSF53335">
    <property type="entry name" value="S-adenosyl-L-methionine-dependent methyltransferases"/>
    <property type="match status" value="1"/>
</dbReference>
<dbReference type="InterPro" id="IPR013216">
    <property type="entry name" value="Methyltransf_11"/>
</dbReference>
<protein>
    <recommendedName>
        <fullName evidence="2">Methyltransferase type 11 domain-containing protein</fullName>
    </recommendedName>
</protein>
<evidence type="ECO:0000256" key="1">
    <source>
        <dbReference type="SAM" id="Coils"/>
    </source>
</evidence>
<sequence length="384" mass="42056">MSWTSLTAAQQDALLRRPFDHFARYRLAAEIISATVGPDAHVLDLGGGPGSLQAFMPDATVTSTDMFLPGKWHEQAPRLVLADGAAMPFADDAFDVVVSMDTLEHVRPESRDAFLEETARVAGRWAFVLCPFGTPGVVDADTALREYVVNRFAPDMPTIRILDEHLGYGHPDLDGSRARLEPFGPVAVMPSGRIDRWFAGMITFFHLLAIGDDEPVEVTQRFVNRAFYEADLAEPAYRHALLLRTGDDDATPEDIIGPLVQRATEHPHGEADLGLLRVVLQEALVASTAEARRDRAEALARLEQVRTTALEAVQADRDAEIAALREQLDRVKGDAKAQREAHESAVARADAAEAELDAVRRSRSFRVARTAAGAVSRIVPGKQR</sequence>
<name>A0A346Y3Y3_9ACTN</name>